<dbReference type="Proteomes" id="UP000189462">
    <property type="component" value="Unassembled WGS sequence"/>
</dbReference>
<protein>
    <recommendedName>
        <fullName evidence="3">Small ribosomal subunit biogenesis GTPase RsgA</fullName>
        <ecNumber evidence="3">3.6.1.-</ecNumber>
    </recommendedName>
</protein>
<evidence type="ECO:0000259" key="4">
    <source>
        <dbReference type="PROSITE" id="PS50936"/>
    </source>
</evidence>
<gene>
    <name evidence="3" type="primary">rsgA</name>
    <name evidence="6" type="ORF">B1C78_04400</name>
</gene>
<keyword evidence="3" id="KW-0690">Ribosome biogenesis</keyword>
<dbReference type="EC" id="3.6.1.-" evidence="3"/>
<dbReference type="NCBIfam" id="TIGR00157">
    <property type="entry name" value="ribosome small subunit-dependent GTPase A"/>
    <property type="match status" value="1"/>
</dbReference>
<dbReference type="HAMAP" id="MF_01820">
    <property type="entry name" value="GTPase_RsgA"/>
    <property type="match status" value="1"/>
</dbReference>
<reference evidence="6 7" key="1">
    <citation type="submission" date="2017-02" db="EMBL/GenBank/DDBJ databases">
        <title>Genomic diversity within the haloalkaliphilic genus Thioalkalivibrio.</title>
        <authorList>
            <person name="Ahn A.-C."/>
            <person name="Meier-Kolthoff J."/>
            <person name="Overmars L."/>
            <person name="Richter M."/>
            <person name="Woyke T."/>
            <person name="Sorokin D.Y."/>
            <person name="Muyzer G."/>
        </authorList>
    </citation>
    <scope>NUCLEOTIDE SEQUENCE [LARGE SCALE GENOMIC DNA]</scope>
    <source>
        <strain evidence="6 7">ALJD</strain>
    </source>
</reference>
<evidence type="ECO:0000313" key="6">
    <source>
        <dbReference type="EMBL" id="OOG27224.1"/>
    </source>
</evidence>
<feature type="binding site" evidence="3">
    <location>
        <position position="268"/>
    </location>
    <ligand>
        <name>Zn(2+)</name>
        <dbReference type="ChEBI" id="CHEBI:29105"/>
    </ligand>
</feature>
<dbReference type="InterPro" id="IPR030378">
    <property type="entry name" value="G_CP_dom"/>
</dbReference>
<dbReference type="GO" id="GO:0005737">
    <property type="term" value="C:cytoplasm"/>
    <property type="evidence" value="ECO:0007669"/>
    <property type="project" value="UniProtKB-SubCell"/>
</dbReference>
<keyword evidence="7" id="KW-1185">Reference proteome</keyword>
<dbReference type="EMBL" id="MVBK01000021">
    <property type="protein sequence ID" value="OOG27224.1"/>
    <property type="molecule type" value="Genomic_DNA"/>
</dbReference>
<keyword evidence="1 3" id="KW-0547">Nucleotide-binding</keyword>
<dbReference type="STRING" id="108003.B1C78_04400"/>
<comment type="cofactor">
    <cofactor evidence="3">
        <name>Zn(2+)</name>
        <dbReference type="ChEBI" id="CHEBI:29105"/>
    </cofactor>
    <text evidence="3">Binds 1 zinc ion per subunit.</text>
</comment>
<comment type="similarity">
    <text evidence="3">Belongs to the TRAFAC class YlqF/YawG GTPase family. RsgA subfamily.</text>
</comment>
<comment type="subunit">
    <text evidence="3">Monomer. Associates with 30S ribosomal subunit, binds 16S rRNA.</text>
</comment>
<keyword evidence="3" id="KW-0694">RNA-binding</keyword>
<evidence type="ECO:0000256" key="2">
    <source>
        <dbReference type="ARBA" id="ARBA00023134"/>
    </source>
</evidence>
<comment type="function">
    <text evidence="3">One of several proteins that assist in the late maturation steps of the functional core of the 30S ribosomal subunit. Helps release RbfA from mature subunits. May play a role in the assembly of ribosomal proteins into the subunit. Circularly permuted GTPase that catalyzes slow GTP hydrolysis, GTPase activity is stimulated by the 30S ribosomal subunit.</text>
</comment>
<sequence>MLNRTGRVLTRFGAELIIEDETGRRLRCTARRRLQDVVCGDHVTWTPSDSGNHVVTGIEPRRNLLERVDPRGQRRAVAANIDQVVLIIARQPPPQWPLVDRYLVAIEALEARAVIVMNKVDLEEAAPGSDDTGQMESLYRDLGYPMLHTSAATGAGLGELRARLAGLTSILLGQSGVGKSSLIKALLPDEDLRIGALSEGTGEGRHTTTAATLYHLPDGGDLIDSPGVRDFTPPPLQAEALAHGFVEFRPHLGQCRFHNCVHDREPGCAIKAAVDAGEISEPRYKSYLALKRS</sequence>
<dbReference type="SUPFAM" id="SSF52540">
    <property type="entry name" value="P-loop containing nucleoside triphosphate hydrolases"/>
    <property type="match status" value="1"/>
</dbReference>
<dbReference type="GO" id="GO:0003924">
    <property type="term" value="F:GTPase activity"/>
    <property type="evidence" value="ECO:0007669"/>
    <property type="project" value="UniProtKB-UniRule"/>
</dbReference>
<keyword evidence="2 3" id="KW-0342">GTP-binding</keyword>
<dbReference type="InterPro" id="IPR027417">
    <property type="entry name" value="P-loop_NTPase"/>
</dbReference>
<dbReference type="GO" id="GO:0046872">
    <property type="term" value="F:metal ion binding"/>
    <property type="evidence" value="ECO:0007669"/>
    <property type="project" value="UniProtKB-KW"/>
</dbReference>
<evidence type="ECO:0000256" key="1">
    <source>
        <dbReference type="ARBA" id="ARBA00022741"/>
    </source>
</evidence>
<dbReference type="InterPro" id="IPR012340">
    <property type="entry name" value="NA-bd_OB-fold"/>
</dbReference>
<dbReference type="GO" id="GO:0019843">
    <property type="term" value="F:rRNA binding"/>
    <property type="evidence" value="ECO:0007669"/>
    <property type="project" value="UniProtKB-KW"/>
</dbReference>
<comment type="subcellular location">
    <subcellularLocation>
        <location evidence="3">Cytoplasm</location>
    </subcellularLocation>
</comment>
<keyword evidence="3" id="KW-0963">Cytoplasm</keyword>
<dbReference type="RefSeq" id="WP_245795303.1">
    <property type="nucleotide sequence ID" value="NZ_MVBK01000021.1"/>
</dbReference>
<keyword evidence="3" id="KW-0699">rRNA-binding</keyword>
<dbReference type="PANTHER" id="PTHR32120:SF11">
    <property type="entry name" value="SMALL RIBOSOMAL SUBUNIT BIOGENESIS GTPASE RSGA 1, MITOCHONDRIAL-RELATED"/>
    <property type="match status" value="1"/>
</dbReference>
<keyword evidence="3" id="KW-0862">Zinc</keyword>
<name>A0A1V3NQE1_9GAMM</name>
<keyword evidence="3" id="KW-0479">Metal-binding</keyword>
<accession>A0A1V3NQE1</accession>
<organism evidence="6 7">
    <name type="scientific">Thioalkalivibrio denitrificans</name>
    <dbReference type="NCBI Taxonomy" id="108003"/>
    <lineage>
        <taxon>Bacteria</taxon>
        <taxon>Pseudomonadati</taxon>
        <taxon>Pseudomonadota</taxon>
        <taxon>Gammaproteobacteria</taxon>
        <taxon>Chromatiales</taxon>
        <taxon>Ectothiorhodospiraceae</taxon>
        <taxon>Thioalkalivibrio</taxon>
    </lineage>
</organism>
<evidence type="ECO:0000313" key="7">
    <source>
        <dbReference type="Proteomes" id="UP000189462"/>
    </source>
</evidence>
<evidence type="ECO:0000259" key="5">
    <source>
        <dbReference type="PROSITE" id="PS51721"/>
    </source>
</evidence>
<proteinExistence type="inferred from homology"/>
<keyword evidence="3" id="KW-0378">Hydrolase</keyword>
<feature type="domain" description="EngC GTPase" evidence="4">
    <location>
        <begin position="79"/>
        <end position="229"/>
    </location>
</feature>
<evidence type="ECO:0000256" key="3">
    <source>
        <dbReference type="HAMAP-Rule" id="MF_01820"/>
    </source>
</evidence>
<dbReference type="GO" id="GO:0005525">
    <property type="term" value="F:GTP binding"/>
    <property type="evidence" value="ECO:0007669"/>
    <property type="project" value="UniProtKB-UniRule"/>
</dbReference>
<feature type="binding site" evidence="3">
    <location>
        <position position="260"/>
    </location>
    <ligand>
        <name>Zn(2+)</name>
        <dbReference type="ChEBI" id="CHEBI:29105"/>
    </ligand>
</feature>
<dbReference type="AlphaFoldDB" id="A0A1V3NQE1"/>
<feature type="domain" description="CP-type G" evidence="5">
    <location>
        <begin position="62"/>
        <end position="231"/>
    </location>
</feature>
<dbReference type="Gene3D" id="1.10.40.50">
    <property type="entry name" value="Probable gtpase engc, domain 3"/>
    <property type="match status" value="1"/>
</dbReference>
<dbReference type="CDD" id="cd01854">
    <property type="entry name" value="YjeQ_EngC"/>
    <property type="match status" value="1"/>
</dbReference>
<feature type="binding site" evidence="3">
    <location>
        <position position="262"/>
    </location>
    <ligand>
        <name>Zn(2+)</name>
        <dbReference type="ChEBI" id="CHEBI:29105"/>
    </ligand>
</feature>
<dbReference type="PANTHER" id="PTHR32120">
    <property type="entry name" value="SMALL RIBOSOMAL SUBUNIT BIOGENESIS GTPASE RSGA"/>
    <property type="match status" value="1"/>
</dbReference>
<dbReference type="Gene3D" id="2.40.50.140">
    <property type="entry name" value="Nucleic acid-binding proteins"/>
    <property type="match status" value="1"/>
</dbReference>
<dbReference type="Gene3D" id="3.40.50.300">
    <property type="entry name" value="P-loop containing nucleotide triphosphate hydrolases"/>
    <property type="match status" value="1"/>
</dbReference>
<dbReference type="InterPro" id="IPR004881">
    <property type="entry name" value="Ribosome_biogen_GTPase_RsgA"/>
</dbReference>
<dbReference type="PROSITE" id="PS51721">
    <property type="entry name" value="G_CP"/>
    <property type="match status" value="1"/>
</dbReference>
<dbReference type="GO" id="GO:0042274">
    <property type="term" value="P:ribosomal small subunit biogenesis"/>
    <property type="evidence" value="ECO:0007669"/>
    <property type="project" value="UniProtKB-UniRule"/>
</dbReference>
<dbReference type="PROSITE" id="PS50936">
    <property type="entry name" value="ENGC_GTPASE"/>
    <property type="match status" value="1"/>
</dbReference>
<dbReference type="InterPro" id="IPR010914">
    <property type="entry name" value="RsgA_GTPase_dom"/>
</dbReference>
<feature type="binding site" evidence="3">
    <location>
        <begin position="173"/>
        <end position="181"/>
    </location>
    <ligand>
        <name>GTP</name>
        <dbReference type="ChEBI" id="CHEBI:37565"/>
    </ligand>
</feature>
<comment type="caution">
    <text evidence="6">The sequence shown here is derived from an EMBL/GenBank/DDBJ whole genome shotgun (WGS) entry which is preliminary data.</text>
</comment>
<feature type="binding site" evidence="3">
    <location>
        <position position="255"/>
    </location>
    <ligand>
        <name>Zn(2+)</name>
        <dbReference type="ChEBI" id="CHEBI:29105"/>
    </ligand>
</feature>
<feature type="binding site" evidence="3">
    <location>
        <begin position="118"/>
        <end position="121"/>
    </location>
    <ligand>
        <name>GTP</name>
        <dbReference type="ChEBI" id="CHEBI:37565"/>
    </ligand>
</feature>
<dbReference type="Pfam" id="PF03193">
    <property type="entry name" value="RsgA_GTPase"/>
    <property type="match status" value="1"/>
</dbReference>